<keyword evidence="5 8" id="KW-0998">Cell outer membrane</keyword>
<dbReference type="PANTHER" id="PTHR30329">
    <property type="entry name" value="STATOR ELEMENT OF FLAGELLAR MOTOR COMPLEX"/>
    <property type="match status" value="1"/>
</dbReference>
<accession>A0A6F8T891</accession>
<reference evidence="11" key="1">
    <citation type="journal article" date="2020" name="Microbiol. Resour. Announc.">
        <title>Complete Genome Sequence of Novel Psychrotolerant Legionella Strain TUM19329, Isolated from Antarctic Lake Sediment.</title>
        <authorList>
            <person name="Shimada S."/>
            <person name="Nakai R."/>
            <person name="Aoki K."/>
            <person name="Shimoeda N."/>
            <person name="Ohno G."/>
            <person name="Miyazaki Y."/>
            <person name="Kudoh S."/>
            <person name="Imura S."/>
            <person name="Watanabe K."/>
            <person name="Ishii Y."/>
            <person name="Tateda K."/>
        </authorList>
    </citation>
    <scope>NUCLEOTIDE SEQUENCE [LARGE SCALE GENOMIC DNA]</scope>
    <source>
        <strain evidence="11">TUM19329</strain>
    </source>
</reference>
<dbReference type="PANTHER" id="PTHR30329:SF21">
    <property type="entry name" value="LIPOPROTEIN YIAD-RELATED"/>
    <property type="match status" value="1"/>
</dbReference>
<evidence type="ECO:0000313" key="12">
    <source>
        <dbReference type="Proteomes" id="UP000502894"/>
    </source>
</evidence>
<keyword evidence="2 8" id="KW-0732">Signal</keyword>
<dbReference type="GO" id="GO:0009279">
    <property type="term" value="C:cell outer membrane"/>
    <property type="evidence" value="ECO:0007669"/>
    <property type="project" value="UniProtKB-SubCell"/>
</dbReference>
<evidence type="ECO:0000256" key="8">
    <source>
        <dbReference type="HAMAP-Rule" id="MF_02204"/>
    </source>
</evidence>
<keyword evidence="4 8" id="KW-0564">Palmitate</keyword>
<dbReference type="GO" id="GO:0051301">
    <property type="term" value="P:cell division"/>
    <property type="evidence" value="ECO:0007669"/>
    <property type="project" value="UniProtKB-UniRule"/>
</dbReference>
<name>A0A6F8T891_9GAMM</name>
<dbReference type="KEGG" id="lant:TUM19329_27210"/>
<comment type="subcellular location">
    <subcellularLocation>
        <location evidence="8">Cell outer membrane</location>
        <topology evidence="8">Lipid-anchor</topology>
    </subcellularLocation>
</comment>
<keyword evidence="7 8" id="KW-0131">Cell cycle</keyword>
<keyword evidence="1 8" id="KW-0132">Cell division</keyword>
<protein>
    <recommendedName>
        <fullName evidence="8">Peptidoglycan-associated lipoprotein</fullName>
        <shortName evidence="8">PAL</shortName>
    </recommendedName>
</protein>
<dbReference type="Proteomes" id="UP000502894">
    <property type="component" value="Chromosome"/>
</dbReference>
<comment type="subunit">
    <text evidence="8">The Tol-Pal system is composed of five core proteins: the inner membrane proteins TolA, TolQ and TolR, the periplasmic protein TolB and the outer membrane protein Pal. They form a network linking the inner and outer membranes and the peptidoglycan layer.</text>
</comment>
<dbReference type="PROSITE" id="PS51257">
    <property type="entry name" value="PROKAR_LIPOPROTEIN"/>
    <property type="match status" value="1"/>
</dbReference>
<dbReference type="NCBIfam" id="TIGR02802">
    <property type="entry name" value="Pal_lipo"/>
    <property type="match status" value="1"/>
</dbReference>
<proteinExistence type="inferred from homology"/>
<dbReference type="InterPro" id="IPR039001">
    <property type="entry name" value="Pal"/>
</dbReference>
<dbReference type="InterPro" id="IPR036737">
    <property type="entry name" value="OmpA-like_sf"/>
</dbReference>
<evidence type="ECO:0000256" key="9">
    <source>
        <dbReference type="SAM" id="SignalP"/>
    </source>
</evidence>
<evidence type="ECO:0000313" key="11">
    <source>
        <dbReference type="EMBL" id="BCA96360.1"/>
    </source>
</evidence>
<comment type="function">
    <text evidence="8">Part of the Tol-Pal system, which plays a role in outer membrane invagination during cell division and is important for maintaining outer membrane integrity.</text>
</comment>
<evidence type="ECO:0000256" key="6">
    <source>
        <dbReference type="ARBA" id="ARBA00023288"/>
    </source>
</evidence>
<sequence length="175" mass="18795">MKTGSLFKLGLLVASVVLVAACSRTPGSVNGAAMSDADASAQGLGQMTHFSGQQPGESYTTQAPHNQLYLFSYDDSNLASKYLPSVNAQADYLKSHPGARVLLAGHTDERGSREYNVALGEHRANTVADILRMAGVSRQQVRVVSYGKERPANLGHDGASHAQNRRVEFTYEATR</sequence>
<dbReference type="RefSeq" id="WP_173237713.1">
    <property type="nucleotide sequence ID" value="NZ_AP022839.1"/>
</dbReference>
<feature type="domain" description="OmpA-like" evidence="10">
    <location>
        <begin position="59"/>
        <end position="175"/>
    </location>
</feature>
<gene>
    <name evidence="8" type="primary">pal</name>
    <name evidence="11" type="ORF">TUM19329_27210</name>
</gene>
<dbReference type="AlphaFoldDB" id="A0A6F8T891"/>
<dbReference type="PROSITE" id="PS51123">
    <property type="entry name" value="OMPA_2"/>
    <property type="match status" value="1"/>
</dbReference>
<dbReference type="Pfam" id="PF00691">
    <property type="entry name" value="OmpA"/>
    <property type="match status" value="1"/>
</dbReference>
<keyword evidence="6 8" id="KW-0449">Lipoprotein</keyword>
<feature type="chain" id="PRO_5026037153" description="Peptidoglycan-associated lipoprotein" evidence="9">
    <location>
        <begin position="21"/>
        <end position="175"/>
    </location>
</feature>
<dbReference type="CDD" id="cd07185">
    <property type="entry name" value="OmpA_C-like"/>
    <property type="match status" value="1"/>
</dbReference>
<evidence type="ECO:0000256" key="3">
    <source>
        <dbReference type="ARBA" id="ARBA00023136"/>
    </source>
</evidence>
<evidence type="ECO:0000256" key="4">
    <source>
        <dbReference type="ARBA" id="ARBA00023139"/>
    </source>
</evidence>
<evidence type="ECO:0000256" key="2">
    <source>
        <dbReference type="ARBA" id="ARBA00022729"/>
    </source>
</evidence>
<dbReference type="InterPro" id="IPR006664">
    <property type="entry name" value="OMP_bac"/>
</dbReference>
<dbReference type="HAMAP" id="MF_02204">
    <property type="entry name" value="Pal"/>
    <property type="match status" value="1"/>
</dbReference>
<keyword evidence="12" id="KW-1185">Reference proteome</keyword>
<evidence type="ECO:0000256" key="5">
    <source>
        <dbReference type="ARBA" id="ARBA00023237"/>
    </source>
</evidence>
<dbReference type="InterPro" id="IPR050330">
    <property type="entry name" value="Bact_OuterMem_StrucFunc"/>
</dbReference>
<dbReference type="Gene3D" id="3.30.1330.60">
    <property type="entry name" value="OmpA-like domain"/>
    <property type="match status" value="1"/>
</dbReference>
<dbReference type="SUPFAM" id="SSF103088">
    <property type="entry name" value="OmpA-like"/>
    <property type="match status" value="1"/>
</dbReference>
<dbReference type="InterPro" id="IPR014169">
    <property type="entry name" value="Pal_lipo_C"/>
</dbReference>
<evidence type="ECO:0000256" key="1">
    <source>
        <dbReference type="ARBA" id="ARBA00022618"/>
    </source>
</evidence>
<dbReference type="InterPro" id="IPR006665">
    <property type="entry name" value="OmpA-like"/>
</dbReference>
<dbReference type="EMBL" id="AP022839">
    <property type="protein sequence ID" value="BCA96360.1"/>
    <property type="molecule type" value="Genomic_DNA"/>
</dbReference>
<feature type="signal peptide" evidence="9">
    <location>
        <begin position="1"/>
        <end position="20"/>
    </location>
</feature>
<evidence type="ECO:0000256" key="7">
    <source>
        <dbReference type="ARBA" id="ARBA00023306"/>
    </source>
</evidence>
<evidence type="ECO:0000259" key="10">
    <source>
        <dbReference type="PROSITE" id="PS51123"/>
    </source>
</evidence>
<organism evidence="11 12">
    <name type="scientific">Legionella antarctica</name>
    <dbReference type="NCBI Taxonomy" id="2708020"/>
    <lineage>
        <taxon>Bacteria</taxon>
        <taxon>Pseudomonadati</taxon>
        <taxon>Pseudomonadota</taxon>
        <taxon>Gammaproteobacteria</taxon>
        <taxon>Legionellales</taxon>
        <taxon>Legionellaceae</taxon>
        <taxon>Legionella</taxon>
    </lineage>
</organism>
<comment type="similarity">
    <text evidence="8">Belongs to the Pal lipoprotein family.</text>
</comment>
<keyword evidence="3 8" id="KW-0472">Membrane</keyword>
<dbReference type="PRINTS" id="PR01021">
    <property type="entry name" value="OMPADOMAIN"/>
</dbReference>